<name>A0A2K8L346_MARES</name>
<accession>A0A2K8L346</accession>
<feature type="region of interest" description="Disordered" evidence="1">
    <location>
        <begin position="67"/>
        <end position="139"/>
    </location>
</feature>
<gene>
    <name evidence="2" type="ORF">Ga0123461_0213</name>
</gene>
<keyword evidence="3" id="KW-1185">Reference proteome</keyword>
<dbReference type="AlphaFoldDB" id="A0A2K8L346"/>
<dbReference type="Proteomes" id="UP000231701">
    <property type="component" value="Chromosome"/>
</dbReference>
<evidence type="ECO:0000256" key="1">
    <source>
        <dbReference type="SAM" id="MobiDB-lite"/>
    </source>
</evidence>
<evidence type="ECO:0000313" key="2">
    <source>
        <dbReference type="EMBL" id="ATX78666.1"/>
    </source>
</evidence>
<dbReference type="KEGG" id="maes:Ga0123461_0213"/>
<protein>
    <submittedName>
        <fullName evidence="2">Uncharacterized protein</fullName>
    </submittedName>
</protein>
<evidence type="ECO:0000313" key="3">
    <source>
        <dbReference type="Proteomes" id="UP000231701"/>
    </source>
</evidence>
<sequence length="255" mass="29277">MITRYLLLKNNKIIGYEASVADAEASIRRDFRIRKQDLYELQDLESNEVVCVDGLLRQLRIAAAPQKKIKFPPQKERKPLPRSSKPIARSTKPIARTPIARSTRPIARTPIVREPVECSPNKPFVQPDRKPYKRPKPGRNDIIDDKFSAWLGTQPCVITGMVAERGAGPYHIHCHHIRGRARGRRNDHNQVPLMGHLHTYANHSYHVLGKNGFLEKWKDHMPDGVDDIVEYFESRAKAFKAQYDAEVQEIHLIAE</sequence>
<organism evidence="2 3">
    <name type="scientific">Mariprofundus aestuarium</name>
    <dbReference type="NCBI Taxonomy" id="1921086"/>
    <lineage>
        <taxon>Bacteria</taxon>
        <taxon>Pseudomonadati</taxon>
        <taxon>Pseudomonadota</taxon>
        <taxon>Candidatius Mariprofundia</taxon>
        <taxon>Mariprofundales</taxon>
        <taxon>Mariprofundaceae</taxon>
        <taxon>Mariprofundus</taxon>
    </lineage>
</organism>
<reference evidence="2 3" key="1">
    <citation type="submission" date="2016-12" db="EMBL/GenBank/DDBJ databases">
        <title>Isolation and genomic insights into novel planktonic Zetaproteobacteria from stratified waters of the Chesapeake Bay.</title>
        <authorList>
            <person name="McAllister S.M."/>
            <person name="Kato S."/>
            <person name="Chan C.S."/>
            <person name="Chiu B.K."/>
            <person name="Field E.K."/>
        </authorList>
    </citation>
    <scope>NUCLEOTIDE SEQUENCE [LARGE SCALE GENOMIC DNA]</scope>
    <source>
        <strain evidence="2 3">CP-5</strain>
    </source>
</reference>
<proteinExistence type="predicted"/>
<dbReference type="RefSeq" id="WP_232710267.1">
    <property type="nucleotide sequence ID" value="NZ_CP018799.1"/>
</dbReference>
<dbReference type="EMBL" id="CP018799">
    <property type="protein sequence ID" value="ATX78666.1"/>
    <property type="molecule type" value="Genomic_DNA"/>
</dbReference>